<feature type="signal peptide" evidence="2">
    <location>
        <begin position="1"/>
        <end position="30"/>
    </location>
</feature>
<accession>A0A7S0K3B6</accession>
<dbReference type="AlphaFoldDB" id="A0A7S0K3B6"/>
<dbReference type="PANTHER" id="PTHR12480">
    <property type="entry name" value="ARGININE DEMETHYLASE AND LYSYL-HYDROXYLASE JMJD"/>
    <property type="match status" value="1"/>
</dbReference>
<dbReference type="SMART" id="SM00558">
    <property type="entry name" value="JmjC"/>
    <property type="match status" value="1"/>
</dbReference>
<organism evidence="4">
    <name type="scientific">Cafeteria roenbergensis</name>
    <name type="common">Marine flagellate</name>
    <dbReference type="NCBI Taxonomy" id="33653"/>
    <lineage>
        <taxon>Eukaryota</taxon>
        <taxon>Sar</taxon>
        <taxon>Stramenopiles</taxon>
        <taxon>Bigyra</taxon>
        <taxon>Opalozoa</taxon>
        <taxon>Bicosoecida</taxon>
        <taxon>Cafeteriaceae</taxon>
        <taxon>Cafeteria</taxon>
    </lineage>
</organism>
<feature type="region of interest" description="Disordered" evidence="1">
    <location>
        <begin position="569"/>
        <end position="595"/>
    </location>
</feature>
<sequence>MVCRPPPERHWAAAWLAVAAACLLSGRATAARSSMPHPGSAKREQGALQDRVEGSGPAAGDANATAATAWQAPRLDEVAADIASRWDGRRLHATRRLPRLTLFQLGMPENWRYRSGEMPFMLVGVAADDPFWREALHRRREAAAQSGGPAPSAGSGSSSAPGARRSRSFGAAGRGAGLPMWDSPFAQEAARDARRAWDGAPKDHTVSRRRRMLSVGEAGTARAGEVAGGASAAPAAAAAGGAAVSDNVTSSTWTAAALNQAFGRRAADAYPHNMQEVQVHPVMTTLAEALAELDAPSGKFRRSALRPDAAYVQWNVPSADWPRLTASLPGPLPRQFAADDAWLDACLGSVSPLIHRRGAWPPRLRLRSGTPHALAEEFSRASHWRMLLSGSRGAGMFGHWDVLATASWQFQVSGAKRWHVCAPDQRPRLGNAADFDGFFPDYTAVEGARDLLCFLDVVLPGEFIFYPRNFWHQTENLVTPSTSISSTVVDALNHRTVANELKRECSGLNRLMRPSPALCSALDRCFEWWGSAYDGHMLGPGATDAGRWPLPAEAADGASPDKRRRAAPLLPSEQAGGASTGRPAEPRGSAADYKERWARRASGAAAAGPRCPLRRALFRVA</sequence>
<dbReference type="EMBL" id="HBET01018444">
    <property type="protein sequence ID" value="CAD8568049.1"/>
    <property type="molecule type" value="Transcribed_RNA"/>
</dbReference>
<dbReference type="InterPro" id="IPR003347">
    <property type="entry name" value="JmjC_dom"/>
</dbReference>
<feature type="compositionally biased region" description="Low complexity" evidence="1">
    <location>
        <begin position="143"/>
        <end position="171"/>
    </location>
</feature>
<evidence type="ECO:0000256" key="2">
    <source>
        <dbReference type="SAM" id="SignalP"/>
    </source>
</evidence>
<keyword evidence="2" id="KW-0732">Signal</keyword>
<feature type="region of interest" description="Disordered" evidence="1">
    <location>
        <begin position="31"/>
        <end position="61"/>
    </location>
</feature>
<dbReference type="SUPFAM" id="SSF51197">
    <property type="entry name" value="Clavaminate synthase-like"/>
    <property type="match status" value="1"/>
</dbReference>
<dbReference type="Gene3D" id="2.60.120.650">
    <property type="entry name" value="Cupin"/>
    <property type="match status" value="1"/>
</dbReference>
<protein>
    <recommendedName>
        <fullName evidence="3">JmjC domain-containing protein</fullName>
    </recommendedName>
</protein>
<reference evidence="4" key="1">
    <citation type="submission" date="2021-01" db="EMBL/GenBank/DDBJ databases">
        <authorList>
            <person name="Corre E."/>
            <person name="Pelletier E."/>
            <person name="Niang G."/>
            <person name="Scheremetjew M."/>
            <person name="Finn R."/>
            <person name="Kale V."/>
            <person name="Holt S."/>
            <person name="Cochrane G."/>
            <person name="Meng A."/>
            <person name="Brown T."/>
            <person name="Cohen L."/>
        </authorList>
    </citation>
    <scope>NUCLEOTIDE SEQUENCE</scope>
    <source>
        <strain evidence="4">E4-10</strain>
    </source>
</reference>
<feature type="compositionally biased region" description="Basic and acidic residues" evidence="1">
    <location>
        <begin position="41"/>
        <end position="53"/>
    </location>
</feature>
<name>A0A7S0K3B6_CAFRO</name>
<evidence type="ECO:0000313" key="4">
    <source>
        <dbReference type="EMBL" id="CAD8568049.1"/>
    </source>
</evidence>
<feature type="region of interest" description="Disordered" evidence="1">
    <location>
        <begin position="139"/>
        <end position="175"/>
    </location>
</feature>
<proteinExistence type="predicted"/>
<feature type="chain" id="PRO_5031404797" description="JmjC domain-containing protein" evidence="2">
    <location>
        <begin position="31"/>
        <end position="621"/>
    </location>
</feature>
<dbReference type="PROSITE" id="PS51257">
    <property type="entry name" value="PROKAR_LIPOPROTEIN"/>
    <property type="match status" value="1"/>
</dbReference>
<evidence type="ECO:0000256" key="1">
    <source>
        <dbReference type="SAM" id="MobiDB-lite"/>
    </source>
</evidence>
<gene>
    <name evidence="4" type="ORF">CROE0942_LOCUS12429</name>
</gene>
<feature type="domain" description="JmjC" evidence="3">
    <location>
        <begin position="359"/>
        <end position="505"/>
    </location>
</feature>
<evidence type="ECO:0000259" key="3">
    <source>
        <dbReference type="PROSITE" id="PS51184"/>
    </source>
</evidence>
<dbReference type="InterPro" id="IPR050910">
    <property type="entry name" value="JMJD6_ArgDemeth/LysHydrox"/>
</dbReference>
<dbReference type="PROSITE" id="PS51184">
    <property type="entry name" value="JMJC"/>
    <property type="match status" value="1"/>
</dbReference>